<dbReference type="PANTHER" id="PTHR34584:SF1">
    <property type="entry name" value="NA(+)_H(+) ANTIPORTER SUBUNIT E1"/>
    <property type="match status" value="1"/>
</dbReference>
<name>A0A3B0UD18_9ZZZZ</name>
<evidence type="ECO:0000256" key="3">
    <source>
        <dbReference type="ARBA" id="ARBA00022692"/>
    </source>
</evidence>
<dbReference type="AlphaFoldDB" id="A0A3B0UD18"/>
<comment type="subcellular location">
    <subcellularLocation>
        <location evidence="1">Cell membrane</location>
        <topology evidence="1">Multi-pass membrane protein</topology>
    </subcellularLocation>
</comment>
<proteinExistence type="predicted"/>
<reference evidence="7" key="1">
    <citation type="submission" date="2018-06" db="EMBL/GenBank/DDBJ databases">
        <authorList>
            <person name="Zhirakovskaya E."/>
        </authorList>
    </citation>
    <scope>NUCLEOTIDE SEQUENCE</scope>
</reference>
<keyword evidence="4 6" id="KW-1133">Transmembrane helix</keyword>
<evidence type="ECO:0000313" key="7">
    <source>
        <dbReference type="EMBL" id="VAW22429.1"/>
    </source>
</evidence>
<keyword evidence="5 6" id="KW-0472">Membrane</keyword>
<evidence type="ECO:0000256" key="4">
    <source>
        <dbReference type="ARBA" id="ARBA00022989"/>
    </source>
</evidence>
<evidence type="ECO:0000256" key="1">
    <source>
        <dbReference type="ARBA" id="ARBA00004651"/>
    </source>
</evidence>
<dbReference type="InterPro" id="IPR002758">
    <property type="entry name" value="Cation_antiport_E"/>
</dbReference>
<organism evidence="7">
    <name type="scientific">hydrothermal vent metagenome</name>
    <dbReference type="NCBI Taxonomy" id="652676"/>
    <lineage>
        <taxon>unclassified sequences</taxon>
        <taxon>metagenomes</taxon>
        <taxon>ecological metagenomes</taxon>
    </lineage>
</organism>
<dbReference type="GO" id="GO:0008324">
    <property type="term" value="F:monoatomic cation transmembrane transporter activity"/>
    <property type="evidence" value="ECO:0007669"/>
    <property type="project" value="InterPro"/>
</dbReference>
<protein>
    <submittedName>
        <fullName evidence="7">Na(+) H(+) antiporter subunit E</fullName>
    </submittedName>
</protein>
<dbReference type="EMBL" id="UOEQ01000417">
    <property type="protein sequence ID" value="VAW22429.1"/>
    <property type="molecule type" value="Genomic_DNA"/>
</dbReference>
<evidence type="ECO:0000256" key="5">
    <source>
        <dbReference type="ARBA" id="ARBA00023136"/>
    </source>
</evidence>
<dbReference type="NCBIfam" id="NF006519">
    <property type="entry name" value="PRK08965.1-3"/>
    <property type="match status" value="1"/>
</dbReference>
<dbReference type="Pfam" id="PF01899">
    <property type="entry name" value="MNHE"/>
    <property type="match status" value="1"/>
</dbReference>
<accession>A0A3B0UD18</accession>
<dbReference type="PANTHER" id="PTHR34584">
    <property type="entry name" value="NA(+)/H(+) ANTIPORTER SUBUNIT E1"/>
    <property type="match status" value="1"/>
</dbReference>
<gene>
    <name evidence="7" type="ORF">MNBD_ALPHA11-2488</name>
</gene>
<keyword evidence="2" id="KW-1003">Cell membrane</keyword>
<feature type="transmembrane region" description="Helical" evidence="6">
    <location>
        <begin position="56"/>
        <end position="79"/>
    </location>
</feature>
<dbReference type="GO" id="GO:0005886">
    <property type="term" value="C:plasma membrane"/>
    <property type="evidence" value="ECO:0007669"/>
    <property type="project" value="UniProtKB-SubCell"/>
</dbReference>
<evidence type="ECO:0000256" key="2">
    <source>
        <dbReference type="ARBA" id="ARBA00022475"/>
    </source>
</evidence>
<keyword evidence="3 6" id="KW-0812">Transmembrane</keyword>
<evidence type="ECO:0000256" key="6">
    <source>
        <dbReference type="SAM" id="Phobius"/>
    </source>
</evidence>
<feature type="transmembrane region" description="Helical" evidence="6">
    <location>
        <begin position="25"/>
        <end position="44"/>
    </location>
</feature>
<dbReference type="PIRSF" id="PIRSF019239">
    <property type="entry name" value="MrpE"/>
    <property type="match status" value="1"/>
</dbReference>
<sequence>MSRVALAIVLAVIWAAITGSFSAPNLLLGGSVAILALLVIRKEFAPPVYLRKIRRAASLAVLFLHELALSAYRVSVLILSPNMKSKLKPGIIAFPLSVTSDVEITLLANLITLTPGTLSIDVSEDRKFLYVHALSVPDKKALVKEIAGGFEAKIIEVFK</sequence>